<dbReference type="Pfam" id="PF00397">
    <property type="entry name" value="WW"/>
    <property type="match status" value="1"/>
</dbReference>
<keyword evidence="5" id="KW-0067">ATP-binding</keyword>
<dbReference type="InterPro" id="IPR036020">
    <property type="entry name" value="WW_dom_sf"/>
</dbReference>
<feature type="compositionally biased region" description="Gly residues" evidence="8">
    <location>
        <begin position="653"/>
        <end position="665"/>
    </location>
</feature>
<comment type="caution">
    <text evidence="13">The sequence shown here is derived from an EMBL/GenBank/DDBJ whole genome shotgun (WGS) entry which is preliminary data.</text>
</comment>
<dbReference type="PROSITE" id="PS01159">
    <property type="entry name" value="WW_DOMAIN_1"/>
    <property type="match status" value="1"/>
</dbReference>
<dbReference type="EC" id="3.6.4.13" evidence="1"/>
<evidence type="ECO:0000259" key="12">
    <source>
        <dbReference type="PROSITE" id="PS51195"/>
    </source>
</evidence>
<dbReference type="PROSITE" id="PS00039">
    <property type="entry name" value="DEAD_ATP_HELICASE"/>
    <property type="match status" value="1"/>
</dbReference>
<evidence type="ECO:0000259" key="9">
    <source>
        <dbReference type="PROSITE" id="PS50020"/>
    </source>
</evidence>
<feature type="region of interest" description="Disordered" evidence="8">
    <location>
        <begin position="624"/>
        <end position="841"/>
    </location>
</feature>
<dbReference type="SUPFAM" id="SSF51045">
    <property type="entry name" value="WW domain"/>
    <property type="match status" value="1"/>
</dbReference>
<evidence type="ECO:0000256" key="7">
    <source>
        <dbReference type="PROSITE-ProRule" id="PRU00552"/>
    </source>
</evidence>
<keyword evidence="3" id="KW-0378">Hydrolase</keyword>
<dbReference type="SUPFAM" id="SSF52540">
    <property type="entry name" value="P-loop containing nucleoside triphosphate hydrolases"/>
    <property type="match status" value="1"/>
</dbReference>
<evidence type="ECO:0000259" key="10">
    <source>
        <dbReference type="PROSITE" id="PS51192"/>
    </source>
</evidence>
<feature type="compositionally biased region" description="Low complexity" evidence="8">
    <location>
        <begin position="130"/>
        <end position="148"/>
    </location>
</feature>
<dbReference type="GO" id="GO:0016787">
    <property type="term" value="F:hydrolase activity"/>
    <property type="evidence" value="ECO:0007669"/>
    <property type="project" value="UniProtKB-KW"/>
</dbReference>
<dbReference type="InterPro" id="IPR027417">
    <property type="entry name" value="P-loop_NTPase"/>
</dbReference>
<sequence length="841" mass="91821">MQFGTDRLPSEERGAEELVLENIRYVGAQSVSCSAIFSAVLKTEGAVGFNLDLGFYATPFASHFAASPRRRSIHGESMAATATASAGPRYAPKDPTLPKPWRGLVDGKTGYLYFWNPETNVTQYERPVESSHGSSTLLESSSTHNSSSVHVQQPPHGQHRVCSHNDDEHDYDRYARYARRDGTNNQQSSMDGTTTNNSSDGDVGALPNGGHRSSGARSGLSAEAYRRRHEISVTGDSIPQPFTSFEATGFPSEILREVHQAGFSAPTPIQAQSWPIALKGQDIVAIAKTGSGKTLGYLIPGFIHLKCCHKNPQMGPTVLVLSPTRELATQIQDEALKFGGSSRISCICLYGGAPKGPQLRDLDKGTDIVVATPGRLNDILEMRRVSLHQVSYLVLDEADRMLDMGFEPQIRKIVKEVPTHHQTLMFTATWPKEVRKIAADLLVNPVQVNIGKVDELAANKSITQYVEVLSPMQKHGRLDQILQSQEPGSKIIIFCATKKMCDTLAHKLTRQFGAAAIHGDKSQSDRDHVLNQFRTGRSPVLVATDVAARGLDVRDIRVVINYDFPSGIEDYVHRIGRTGRAGATGVAYTFFCDQDAKYASDLIKILEGANQQVSQEIREMAGRGGGMCRFDGRRWGSSSGSRDGGHGGRSDSGYGGRDAGRGGWTTSGQLDKGDRGTDLGSRASSYHDADARGRYDRSYQSNSARGGDGDRCFSRGSRSPNQGRHWGDFHGREGNRSRSRSRSLERYDRAPPPGSFHQMMMERSQSKSHSFPASTNRAPPGCSFHEHELVVAGHSHASPAKNSNYGADGEDTRESYDDAPSELPQFPSVGQDDEQGNVGYF</sequence>
<protein>
    <recommendedName>
        <fullName evidence="1">RNA helicase</fullName>
        <ecNumber evidence="1">3.6.4.13</ecNumber>
    </recommendedName>
</protein>
<evidence type="ECO:0000256" key="1">
    <source>
        <dbReference type="ARBA" id="ARBA00012552"/>
    </source>
</evidence>
<dbReference type="Pfam" id="PF00271">
    <property type="entry name" value="Helicase_C"/>
    <property type="match status" value="1"/>
</dbReference>
<dbReference type="InterPro" id="IPR011545">
    <property type="entry name" value="DEAD/DEAH_box_helicase_dom"/>
</dbReference>
<keyword evidence="6" id="KW-0694">RNA-binding</keyword>
<dbReference type="Pfam" id="PF00270">
    <property type="entry name" value="DEAD"/>
    <property type="match status" value="1"/>
</dbReference>
<accession>A0AAD3XID9</accession>
<dbReference type="PROSITE" id="PS50020">
    <property type="entry name" value="WW_DOMAIN_2"/>
    <property type="match status" value="1"/>
</dbReference>
<dbReference type="PANTHER" id="PTHR47958">
    <property type="entry name" value="ATP-DEPENDENT RNA HELICASE DBP3"/>
    <property type="match status" value="1"/>
</dbReference>
<name>A0AAD3XID9_NEPGR</name>
<evidence type="ECO:0000313" key="13">
    <source>
        <dbReference type="EMBL" id="GMH05550.1"/>
    </source>
</evidence>
<feature type="domain" description="DEAD-box RNA helicase Q" evidence="12">
    <location>
        <begin position="243"/>
        <end position="271"/>
    </location>
</feature>
<dbReference type="InterPro" id="IPR001202">
    <property type="entry name" value="WW_dom"/>
</dbReference>
<dbReference type="AlphaFoldDB" id="A0AAD3XID9"/>
<dbReference type="PROSITE" id="PS51194">
    <property type="entry name" value="HELICASE_CTER"/>
    <property type="match status" value="1"/>
</dbReference>
<dbReference type="CDD" id="cd18787">
    <property type="entry name" value="SF2_C_DEAD"/>
    <property type="match status" value="1"/>
</dbReference>
<dbReference type="Proteomes" id="UP001279734">
    <property type="component" value="Unassembled WGS sequence"/>
</dbReference>
<dbReference type="InterPro" id="IPR014014">
    <property type="entry name" value="RNA_helicase_DEAD_Q_motif"/>
</dbReference>
<dbReference type="CDD" id="cd00201">
    <property type="entry name" value="WW"/>
    <property type="match status" value="1"/>
</dbReference>
<feature type="compositionally biased region" description="Polar residues" evidence="8">
    <location>
        <begin position="767"/>
        <end position="777"/>
    </location>
</feature>
<evidence type="ECO:0000256" key="2">
    <source>
        <dbReference type="ARBA" id="ARBA00022741"/>
    </source>
</evidence>
<proteinExistence type="predicted"/>
<feature type="compositionally biased region" description="Basic and acidic residues" evidence="8">
    <location>
        <begin position="725"/>
        <end position="749"/>
    </location>
</feature>
<dbReference type="FunFam" id="3.40.50.300:FF:000008">
    <property type="entry name" value="ATP-dependent RNA helicase RhlB"/>
    <property type="match status" value="1"/>
</dbReference>
<dbReference type="GO" id="GO:0003723">
    <property type="term" value="F:RNA binding"/>
    <property type="evidence" value="ECO:0007669"/>
    <property type="project" value="UniProtKB-KW"/>
</dbReference>
<organism evidence="13 14">
    <name type="scientific">Nepenthes gracilis</name>
    <name type="common">Slender pitcher plant</name>
    <dbReference type="NCBI Taxonomy" id="150966"/>
    <lineage>
        <taxon>Eukaryota</taxon>
        <taxon>Viridiplantae</taxon>
        <taxon>Streptophyta</taxon>
        <taxon>Embryophyta</taxon>
        <taxon>Tracheophyta</taxon>
        <taxon>Spermatophyta</taxon>
        <taxon>Magnoliopsida</taxon>
        <taxon>eudicotyledons</taxon>
        <taxon>Gunneridae</taxon>
        <taxon>Pentapetalae</taxon>
        <taxon>Caryophyllales</taxon>
        <taxon>Nepenthaceae</taxon>
        <taxon>Nepenthes</taxon>
    </lineage>
</organism>
<dbReference type="InterPro" id="IPR014001">
    <property type="entry name" value="Helicase_ATP-bd"/>
</dbReference>
<dbReference type="SMART" id="SM00487">
    <property type="entry name" value="DEXDc"/>
    <property type="match status" value="1"/>
</dbReference>
<feature type="short sequence motif" description="Q motif" evidence="7">
    <location>
        <begin position="243"/>
        <end position="271"/>
    </location>
</feature>
<evidence type="ECO:0000256" key="4">
    <source>
        <dbReference type="ARBA" id="ARBA00022806"/>
    </source>
</evidence>
<feature type="region of interest" description="Disordered" evidence="8">
    <location>
        <begin position="125"/>
        <end position="222"/>
    </location>
</feature>
<evidence type="ECO:0000256" key="8">
    <source>
        <dbReference type="SAM" id="MobiDB-lite"/>
    </source>
</evidence>
<dbReference type="SMART" id="SM00490">
    <property type="entry name" value="HELICc"/>
    <property type="match status" value="1"/>
</dbReference>
<dbReference type="PROSITE" id="PS51192">
    <property type="entry name" value="HELICASE_ATP_BIND_1"/>
    <property type="match status" value="1"/>
</dbReference>
<evidence type="ECO:0000256" key="3">
    <source>
        <dbReference type="ARBA" id="ARBA00022801"/>
    </source>
</evidence>
<evidence type="ECO:0000256" key="5">
    <source>
        <dbReference type="ARBA" id="ARBA00022840"/>
    </source>
</evidence>
<keyword evidence="4" id="KW-0347">Helicase</keyword>
<gene>
    <name evidence="13" type="ORF">Nepgr_007390</name>
</gene>
<dbReference type="InterPro" id="IPR001650">
    <property type="entry name" value="Helicase_C-like"/>
</dbReference>
<dbReference type="SMART" id="SM00456">
    <property type="entry name" value="WW"/>
    <property type="match status" value="1"/>
</dbReference>
<feature type="compositionally biased region" description="Basic and acidic residues" evidence="8">
    <location>
        <begin position="685"/>
        <end position="697"/>
    </location>
</feature>
<feature type="domain" description="WW" evidence="9">
    <location>
        <begin position="95"/>
        <end position="129"/>
    </location>
</feature>
<feature type="region of interest" description="Disordered" evidence="8">
    <location>
        <begin position="75"/>
        <end position="98"/>
    </location>
</feature>
<evidence type="ECO:0000259" key="11">
    <source>
        <dbReference type="PROSITE" id="PS51194"/>
    </source>
</evidence>
<dbReference type="Gene3D" id="2.20.70.10">
    <property type="match status" value="1"/>
</dbReference>
<feature type="domain" description="Helicase ATP-binding" evidence="10">
    <location>
        <begin position="274"/>
        <end position="448"/>
    </location>
</feature>
<dbReference type="FunFam" id="3.40.50.300:FF:000079">
    <property type="entry name" value="probable ATP-dependent RNA helicase DDX17"/>
    <property type="match status" value="1"/>
</dbReference>
<keyword evidence="2" id="KW-0547">Nucleotide-binding</keyword>
<evidence type="ECO:0000256" key="6">
    <source>
        <dbReference type="ARBA" id="ARBA00022884"/>
    </source>
</evidence>
<dbReference type="GO" id="GO:0003724">
    <property type="term" value="F:RNA helicase activity"/>
    <property type="evidence" value="ECO:0007669"/>
    <property type="project" value="UniProtKB-EC"/>
</dbReference>
<reference evidence="13" key="1">
    <citation type="submission" date="2023-05" db="EMBL/GenBank/DDBJ databases">
        <title>Nepenthes gracilis genome sequencing.</title>
        <authorList>
            <person name="Fukushima K."/>
        </authorList>
    </citation>
    <scope>NUCLEOTIDE SEQUENCE</scope>
    <source>
        <strain evidence="13">SING2019-196</strain>
    </source>
</reference>
<keyword evidence="14" id="KW-1185">Reference proteome</keyword>
<evidence type="ECO:0000313" key="14">
    <source>
        <dbReference type="Proteomes" id="UP001279734"/>
    </source>
</evidence>
<dbReference type="GO" id="GO:0005524">
    <property type="term" value="F:ATP binding"/>
    <property type="evidence" value="ECO:0007669"/>
    <property type="project" value="UniProtKB-KW"/>
</dbReference>
<feature type="compositionally biased region" description="Polar residues" evidence="8">
    <location>
        <begin position="183"/>
        <end position="200"/>
    </location>
</feature>
<dbReference type="InterPro" id="IPR000629">
    <property type="entry name" value="RNA-helicase_DEAD-box_CS"/>
</dbReference>
<feature type="compositionally biased region" description="Basic and acidic residues" evidence="8">
    <location>
        <begin position="163"/>
        <end position="182"/>
    </location>
</feature>
<dbReference type="EMBL" id="BSYO01000006">
    <property type="protein sequence ID" value="GMH05550.1"/>
    <property type="molecule type" value="Genomic_DNA"/>
</dbReference>
<dbReference type="PROSITE" id="PS51195">
    <property type="entry name" value="Q_MOTIF"/>
    <property type="match status" value="1"/>
</dbReference>
<feature type="domain" description="Helicase C-terminal" evidence="11">
    <location>
        <begin position="477"/>
        <end position="621"/>
    </location>
</feature>
<dbReference type="Gene3D" id="3.40.50.300">
    <property type="entry name" value="P-loop containing nucleotide triphosphate hydrolases"/>
    <property type="match status" value="2"/>
</dbReference>